<dbReference type="eggNOG" id="COG4188">
    <property type="taxonomic scope" value="Bacteria"/>
</dbReference>
<feature type="domain" description="AB hydrolase-1" evidence="2">
    <location>
        <begin position="27"/>
        <end position="273"/>
    </location>
</feature>
<feature type="compositionally biased region" description="Basic residues" evidence="1">
    <location>
        <begin position="292"/>
        <end position="320"/>
    </location>
</feature>
<protein>
    <submittedName>
        <fullName evidence="3">Alpha/beta hydrolase fold-1</fullName>
    </submittedName>
</protein>
<dbReference type="InterPro" id="IPR029058">
    <property type="entry name" value="AB_hydrolase_fold"/>
</dbReference>
<dbReference type="HOGENOM" id="CLU_020336_50_2_7"/>
<accession>Q2IIM9</accession>
<evidence type="ECO:0000313" key="3">
    <source>
        <dbReference type="EMBL" id="ABC81509.1"/>
    </source>
</evidence>
<gene>
    <name evidence="3" type="ordered locus">Adeh_1736</name>
</gene>
<reference evidence="3" key="1">
    <citation type="submission" date="2006-01" db="EMBL/GenBank/DDBJ databases">
        <title>Complete sequence of Anaeromyxobacter dehalogenans 2CP-C.</title>
        <authorList>
            <consortium name="US DOE Joint Genome Institute"/>
            <person name="Copeland A."/>
            <person name="Lucas S."/>
            <person name="Lapidus A."/>
            <person name="Barry K."/>
            <person name="Detter J.C."/>
            <person name="Glavina T."/>
            <person name="Hammon N."/>
            <person name="Israni S."/>
            <person name="Pitluck S."/>
            <person name="Brettin T."/>
            <person name="Bruce D."/>
            <person name="Han C."/>
            <person name="Tapia R."/>
            <person name="Gilna P."/>
            <person name="Kiss H."/>
            <person name="Schmutz J."/>
            <person name="Larimer F."/>
            <person name="Land M."/>
            <person name="Kyrpides N."/>
            <person name="Anderson I."/>
            <person name="Sanford R.A."/>
            <person name="Ritalahti K.M."/>
            <person name="Thomas H.S."/>
            <person name="Kirby J.R."/>
            <person name="Zhulin I.B."/>
            <person name="Loeffler F.E."/>
            <person name="Richardson P."/>
        </authorList>
    </citation>
    <scope>NUCLEOTIDE SEQUENCE</scope>
    <source>
        <strain evidence="3">2CP-C</strain>
    </source>
</reference>
<dbReference type="EMBL" id="CP000251">
    <property type="protein sequence ID" value="ABC81509.1"/>
    <property type="molecule type" value="Genomic_DNA"/>
</dbReference>
<proteinExistence type="predicted"/>
<dbReference type="RefSeq" id="WP_011420792.1">
    <property type="nucleotide sequence ID" value="NC_007760.1"/>
</dbReference>
<sequence length="320" mass="35091">MERTEAQEAIARDGTRLHWTNHGAGEPAVVLTDGIGCAGYVWRALEPALAGRHRTIHWNYRGHGLSAPPADPARVGLEDCVDDLLAVLDAAGERSAVIAGHSMGVQVALELHRRAPGRVRALVLVCGAPGRPIDTFHDSPVLRLAFPFARALVERFPEAVRTGFRVLLPSELAMQYALQFEVDRDRVQRADLTRYFDDLSRVEPTLFVRMLASAAEHDCLPHLHEVDVPTLVVAGERDSFTPLRLSERMHAEIPGSELLVVPGGTHVAPLEAPDLVAERVLGFLDARVPPPRARKRGPPAPKRGRPAAKRRRPAAARRPE</sequence>
<dbReference type="InterPro" id="IPR050471">
    <property type="entry name" value="AB_hydrolase"/>
</dbReference>
<dbReference type="Pfam" id="PF00561">
    <property type="entry name" value="Abhydrolase_1"/>
    <property type="match status" value="1"/>
</dbReference>
<dbReference type="InterPro" id="IPR000073">
    <property type="entry name" value="AB_hydrolase_1"/>
</dbReference>
<dbReference type="Gene3D" id="3.40.50.1820">
    <property type="entry name" value="alpha/beta hydrolase"/>
    <property type="match status" value="1"/>
</dbReference>
<feature type="region of interest" description="Disordered" evidence="1">
    <location>
        <begin position="287"/>
        <end position="320"/>
    </location>
</feature>
<dbReference type="STRING" id="290397.Adeh_1736"/>
<organism evidence="3 4">
    <name type="scientific">Anaeromyxobacter dehalogenans (strain 2CP-C)</name>
    <dbReference type="NCBI Taxonomy" id="290397"/>
    <lineage>
        <taxon>Bacteria</taxon>
        <taxon>Pseudomonadati</taxon>
        <taxon>Myxococcota</taxon>
        <taxon>Myxococcia</taxon>
        <taxon>Myxococcales</taxon>
        <taxon>Cystobacterineae</taxon>
        <taxon>Anaeromyxobacteraceae</taxon>
        <taxon>Anaeromyxobacter</taxon>
    </lineage>
</organism>
<dbReference type="PANTHER" id="PTHR43433">
    <property type="entry name" value="HYDROLASE, ALPHA/BETA FOLD FAMILY PROTEIN"/>
    <property type="match status" value="1"/>
</dbReference>
<name>Q2IIM9_ANADE</name>
<evidence type="ECO:0000313" key="4">
    <source>
        <dbReference type="Proteomes" id="UP000001935"/>
    </source>
</evidence>
<keyword evidence="3" id="KW-0378">Hydrolase</keyword>
<dbReference type="PANTHER" id="PTHR43433:SF5">
    <property type="entry name" value="AB HYDROLASE-1 DOMAIN-CONTAINING PROTEIN"/>
    <property type="match status" value="1"/>
</dbReference>
<evidence type="ECO:0000256" key="1">
    <source>
        <dbReference type="SAM" id="MobiDB-lite"/>
    </source>
</evidence>
<dbReference type="ESTHER" id="anade-q2iim9">
    <property type="family name" value="6_AlphaBeta_hydrolase"/>
</dbReference>
<dbReference type="SUPFAM" id="SSF53474">
    <property type="entry name" value="alpha/beta-Hydrolases"/>
    <property type="match status" value="1"/>
</dbReference>
<evidence type="ECO:0000259" key="2">
    <source>
        <dbReference type="Pfam" id="PF00561"/>
    </source>
</evidence>
<dbReference type="eggNOG" id="COG0596">
    <property type="taxonomic scope" value="Bacteria"/>
</dbReference>
<dbReference type="KEGG" id="ade:Adeh_1736"/>
<dbReference type="AlphaFoldDB" id="Q2IIM9"/>
<dbReference type="Proteomes" id="UP000001935">
    <property type="component" value="Chromosome"/>
</dbReference>
<dbReference type="GO" id="GO:0016787">
    <property type="term" value="F:hydrolase activity"/>
    <property type="evidence" value="ECO:0007669"/>
    <property type="project" value="UniProtKB-KW"/>
</dbReference>